<name>A0A182C809_9BACT</name>
<dbReference type="InterPro" id="IPR002782">
    <property type="entry name" value="Mut7-C_RNAse_dom"/>
</dbReference>
<evidence type="ECO:0000259" key="1">
    <source>
        <dbReference type="Pfam" id="PF01927"/>
    </source>
</evidence>
<reference evidence="2 3" key="1">
    <citation type="submission" date="2014-02" db="EMBL/GenBank/DDBJ databases">
        <title>Kosmotoga genome sequencing.</title>
        <authorList>
            <person name="Pollo S.M."/>
            <person name="Charchuk R."/>
            <person name="Nesbo C.L."/>
        </authorList>
    </citation>
    <scope>NUCLEOTIDE SEQUENCE [LARGE SCALE GENOMIC DNA]</scope>
    <source>
        <strain evidence="2 3">S304</strain>
    </source>
</reference>
<proteinExistence type="predicted"/>
<evidence type="ECO:0000313" key="2">
    <source>
        <dbReference type="EMBL" id="OAA31900.1"/>
    </source>
</evidence>
<comment type="caution">
    <text evidence="2">The sequence shown here is derived from an EMBL/GenBank/DDBJ whole genome shotgun (WGS) entry which is preliminary data.</text>
</comment>
<sequence>MKFLADRMLGKLSKKLRLLGFDTLYFNDADEKRLLEILLSEERILLTRDREFHSIAIKKGCRSFLLKSNYWKSQLRAVFQRFKLVSVMVKPFSRCSHCNAELERASPESVKNDVPDYVFFTQEEFLRCMGCGRIYWKGTHVPRIIDTLSDYMGGFSDDE</sequence>
<protein>
    <recommendedName>
        <fullName evidence="1">Mut7-C RNAse domain-containing protein</fullName>
    </recommendedName>
</protein>
<dbReference type="PANTHER" id="PTHR39081">
    <property type="entry name" value="MUT7-C DOMAIN-CONTAINING PROTEIN"/>
    <property type="match status" value="1"/>
</dbReference>
<dbReference type="RefSeq" id="WP_068345587.1">
    <property type="nucleotide sequence ID" value="NZ_JFHK01000002.1"/>
</dbReference>
<dbReference type="Proteomes" id="UP000077339">
    <property type="component" value="Unassembled WGS sequence"/>
</dbReference>
<organism evidence="2 3">
    <name type="scientific">Kosmotoga arenicorallina S304</name>
    <dbReference type="NCBI Taxonomy" id="1453497"/>
    <lineage>
        <taxon>Bacteria</taxon>
        <taxon>Thermotogati</taxon>
        <taxon>Thermotogota</taxon>
        <taxon>Thermotogae</taxon>
        <taxon>Kosmotogales</taxon>
        <taxon>Kosmotogaceae</taxon>
        <taxon>Kosmotoga</taxon>
    </lineage>
</organism>
<evidence type="ECO:0000313" key="3">
    <source>
        <dbReference type="Proteomes" id="UP000077339"/>
    </source>
</evidence>
<dbReference type="PATRIC" id="fig|1453497.3.peg.689"/>
<dbReference type="EMBL" id="JFHK01000002">
    <property type="protein sequence ID" value="OAA31900.1"/>
    <property type="molecule type" value="Genomic_DNA"/>
</dbReference>
<feature type="domain" description="Mut7-C RNAse" evidence="1">
    <location>
        <begin position="1"/>
        <end position="146"/>
    </location>
</feature>
<dbReference type="AlphaFoldDB" id="A0A182C809"/>
<gene>
    <name evidence="2" type="ORF">AT15_03490</name>
</gene>
<keyword evidence="3" id="KW-1185">Reference proteome</keyword>
<dbReference type="PANTHER" id="PTHR39081:SF1">
    <property type="entry name" value="MUT7-C RNASE DOMAIN-CONTAINING PROTEIN"/>
    <property type="match status" value="1"/>
</dbReference>
<accession>A0A182C809</accession>
<dbReference type="STRING" id="1453497.AT15_03490"/>
<dbReference type="Pfam" id="PF01927">
    <property type="entry name" value="Mut7-C"/>
    <property type="match status" value="1"/>
</dbReference>
<dbReference type="OrthoDB" id="9797655at2"/>